<comment type="caution">
    <text evidence="4">The sequence shown here is derived from an EMBL/GenBank/DDBJ whole genome shotgun (WGS) entry which is preliminary data.</text>
</comment>
<dbReference type="Proteomes" id="UP001430290">
    <property type="component" value="Unassembled WGS sequence"/>
</dbReference>
<evidence type="ECO:0000313" key="5">
    <source>
        <dbReference type="Proteomes" id="UP001430290"/>
    </source>
</evidence>
<keyword evidence="5" id="KW-1185">Reference proteome</keyword>
<dbReference type="InterPro" id="IPR050469">
    <property type="entry name" value="Diguanylate_Cyclase"/>
</dbReference>
<dbReference type="InterPro" id="IPR043128">
    <property type="entry name" value="Rev_trsase/Diguanyl_cyclase"/>
</dbReference>
<dbReference type="PANTHER" id="PTHR45138">
    <property type="entry name" value="REGULATORY COMPONENTS OF SENSORY TRANSDUCTION SYSTEM"/>
    <property type="match status" value="1"/>
</dbReference>
<dbReference type="EC" id="2.7.7.65" evidence="1"/>
<dbReference type="RefSeq" id="WP_223627755.1">
    <property type="nucleotide sequence ID" value="NZ_JAIQDJ010000001.1"/>
</dbReference>
<proteinExistence type="predicted"/>
<dbReference type="NCBIfam" id="TIGR00254">
    <property type="entry name" value="GGDEF"/>
    <property type="match status" value="1"/>
</dbReference>
<protein>
    <recommendedName>
        <fullName evidence="1">diguanylate cyclase</fullName>
        <ecNumber evidence="1">2.7.7.65</ecNumber>
    </recommendedName>
</protein>
<dbReference type="SUPFAM" id="SSF55073">
    <property type="entry name" value="Nucleotide cyclase"/>
    <property type="match status" value="1"/>
</dbReference>
<dbReference type="PROSITE" id="PS50887">
    <property type="entry name" value="GGDEF"/>
    <property type="match status" value="1"/>
</dbReference>
<dbReference type="Gene3D" id="3.30.70.270">
    <property type="match status" value="1"/>
</dbReference>
<dbReference type="EMBL" id="JAIQDJ010000001">
    <property type="protein sequence ID" value="MBZ4185755.1"/>
    <property type="molecule type" value="Genomic_DNA"/>
</dbReference>
<dbReference type="PANTHER" id="PTHR45138:SF9">
    <property type="entry name" value="DIGUANYLATE CYCLASE DGCM-RELATED"/>
    <property type="match status" value="1"/>
</dbReference>
<comment type="catalytic activity">
    <reaction evidence="2">
        <text>2 GTP = 3',3'-c-di-GMP + 2 diphosphate</text>
        <dbReference type="Rhea" id="RHEA:24898"/>
        <dbReference type="ChEBI" id="CHEBI:33019"/>
        <dbReference type="ChEBI" id="CHEBI:37565"/>
        <dbReference type="ChEBI" id="CHEBI:58805"/>
        <dbReference type="EC" id="2.7.7.65"/>
    </reaction>
</comment>
<dbReference type="InterPro" id="IPR029787">
    <property type="entry name" value="Nucleotide_cyclase"/>
</dbReference>
<dbReference type="Pfam" id="PF00990">
    <property type="entry name" value="GGDEF"/>
    <property type="match status" value="1"/>
</dbReference>
<name>A0ABS7TD42_9GAMM</name>
<evidence type="ECO:0000313" key="4">
    <source>
        <dbReference type="EMBL" id="MBZ4185755.1"/>
    </source>
</evidence>
<sequence length="125" mass="13164">MDSFKHINDTFGHIGGDDLLRGIAQVILDTLPPGSHAGRLGGDEFAVTLPLPVSAAQDIAERIRAGIAALHFPADPKLSGSVSIGLAAPTQGCHNLRAWMELADRALYQAKADGRNRTQVAESAI</sequence>
<evidence type="ECO:0000256" key="1">
    <source>
        <dbReference type="ARBA" id="ARBA00012528"/>
    </source>
</evidence>
<evidence type="ECO:0000256" key="2">
    <source>
        <dbReference type="ARBA" id="ARBA00034247"/>
    </source>
</evidence>
<dbReference type="InterPro" id="IPR000160">
    <property type="entry name" value="GGDEF_dom"/>
</dbReference>
<feature type="domain" description="GGDEF" evidence="3">
    <location>
        <begin position="1"/>
        <end position="123"/>
    </location>
</feature>
<accession>A0ABS7TD42</accession>
<dbReference type="SMART" id="SM00267">
    <property type="entry name" value="GGDEF"/>
    <property type="match status" value="1"/>
</dbReference>
<evidence type="ECO:0000259" key="3">
    <source>
        <dbReference type="PROSITE" id="PS50887"/>
    </source>
</evidence>
<gene>
    <name evidence="4" type="ORF">K7B09_05365</name>
</gene>
<reference evidence="4" key="1">
    <citation type="submission" date="2021-09" db="EMBL/GenBank/DDBJ databases">
        <authorList>
            <person name="Wu T."/>
            <person name="Guo S.Z."/>
        </authorList>
    </citation>
    <scope>NUCLEOTIDE SEQUENCE</scope>
    <source>
        <strain evidence="4">RSS-23</strain>
    </source>
</reference>
<organism evidence="4 5">
    <name type="scientific">Thermomonas beijingensis</name>
    <dbReference type="NCBI Taxonomy" id="2872701"/>
    <lineage>
        <taxon>Bacteria</taxon>
        <taxon>Pseudomonadati</taxon>
        <taxon>Pseudomonadota</taxon>
        <taxon>Gammaproteobacteria</taxon>
        <taxon>Lysobacterales</taxon>
        <taxon>Lysobacteraceae</taxon>
        <taxon>Thermomonas</taxon>
    </lineage>
</organism>
<dbReference type="CDD" id="cd01949">
    <property type="entry name" value="GGDEF"/>
    <property type="match status" value="1"/>
</dbReference>